<dbReference type="InterPro" id="IPR014039">
    <property type="entry name" value="Transl_elong_EFTs/EF1B_dimer"/>
</dbReference>
<accession>E3I1E0</accession>
<dbReference type="AlphaFoldDB" id="E3I1E0"/>
<dbReference type="STRING" id="648757.Rvan_1996"/>
<dbReference type="RefSeq" id="WP_013419617.1">
    <property type="nucleotide sequence ID" value="NC_014664.1"/>
</dbReference>
<dbReference type="eggNOG" id="COG0264">
    <property type="taxonomic scope" value="Bacteria"/>
</dbReference>
<comment type="function">
    <text evidence="6 7">Associates with the EF-Tu.GDP complex and induces the exchange of GDP to GTP. It remains bound to the aminoacyl-tRNA.EF-Tu.GTP complex up to the GTP hydrolysis stage on the ribosome.</text>
</comment>
<dbReference type="KEGG" id="rva:Rvan_1996"/>
<sequence length="309" mass="32483">MAAITAGMVKDLREKTGAGMMDCKTALSESNGDMEAAVDWLRAKGLSKAAKKADRVAAEGLIGVSSEAKSGAVVEVNSETDFVARNPQFQKVVAEVAKLALKAGGDVEKLAAAAYPGKTASVTDHLKELVATIGENISLRRTAALSVSDGIVATYVHNQAAPGLGKIGVLVALESTGSAEKLAEIGRQIAMHVAATNPLALKDEEVNPEVVERERAIFTEQARESGKPEKVIAQMIEGRIRKFYQEVVLLKQAFVINPDLTVEKAVKEAEKEAGAPITVTGFVRFELGEGIVTEKGDFAAEVAAAAGNQ</sequence>
<dbReference type="Gene3D" id="1.10.8.10">
    <property type="entry name" value="DNA helicase RuvA subunit, C-terminal domain"/>
    <property type="match status" value="1"/>
</dbReference>
<keyword evidence="3 6" id="KW-0963">Cytoplasm</keyword>
<dbReference type="FunFam" id="1.10.286.20:FF:000001">
    <property type="entry name" value="Elongation factor Ts"/>
    <property type="match status" value="1"/>
</dbReference>
<evidence type="ECO:0000259" key="9">
    <source>
        <dbReference type="Pfam" id="PF00889"/>
    </source>
</evidence>
<evidence type="ECO:0000256" key="8">
    <source>
        <dbReference type="RuleBase" id="RU000643"/>
    </source>
</evidence>
<dbReference type="FunFam" id="1.10.8.10:FF:000001">
    <property type="entry name" value="Elongation factor Ts"/>
    <property type="match status" value="1"/>
</dbReference>
<evidence type="ECO:0000313" key="10">
    <source>
        <dbReference type="EMBL" id="ADP71231.1"/>
    </source>
</evidence>
<dbReference type="GO" id="GO:0005737">
    <property type="term" value="C:cytoplasm"/>
    <property type="evidence" value="ECO:0007669"/>
    <property type="project" value="UniProtKB-SubCell"/>
</dbReference>
<keyword evidence="4 6" id="KW-0251">Elongation factor</keyword>
<dbReference type="PANTHER" id="PTHR11741">
    <property type="entry name" value="ELONGATION FACTOR TS"/>
    <property type="match status" value="1"/>
</dbReference>
<protein>
    <recommendedName>
        <fullName evidence="2 6">Elongation factor Ts</fullName>
        <shortName evidence="6">EF-Ts</shortName>
    </recommendedName>
</protein>
<dbReference type="SUPFAM" id="SSF46934">
    <property type="entry name" value="UBA-like"/>
    <property type="match status" value="1"/>
</dbReference>
<dbReference type="EMBL" id="CP002292">
    <property type="protein sequence ID" value="ADP71231.1"/>
    <property type="molecule type" value="Genomic_DNA"/>
</dbReference>
<dbReference type="Gene3D" id="3.30.479.20">
    <property type="entry name" value="Elongation factor Ts, dimerisation domain"/>
    <property type="match status" value="2"/>
</dbReference>
<comment type="similarity">
    <text evidence="1 6 7">Belongs to the EF-Ts family.</text>
</comment>
<dbReference type="HOGENOM" id="CLU_047155_2_0_5"/>
<dbReference type="PANTHER" id="PTHR11741:SF0">
    <property type="entry name" value="ELONGATION FACTOR TS, MITOCHONDRIAL"/>
    <property type="match status" value="1"/>
</dbReference>
<evidence type="ECO:0000256" key="5">
    <source>
        <dbReference type="ARBA" id="ARBA00022917"/>
    </source>
</evidence>
<dbReference type="GO" id="GO:0003746">
    <property type="term" value="F:translation elongation factor activity"/>
    <property type="evidence" value="ECO:0007669"/>
    <property type="project" value="UniProtKB-UniRule"/>
</dbReference>
<dbReference type="OrthoDB" id="9808348at2"/>
<evidence type="ECO:0000313" key="11">
    <source>
        <dbReference type="Proteomes" id="UP000001399"/>
    </source>
</evidence>
<evidence type="ECO:0000256" key="1">
    <source>
        <dbReference type="ARBA" id="ARBA00005532"/>
    </source>
</evidence>
<evidence type="ECO:0000256" key="4">
    <source>
        <dbReference type="ARBA" id="ARBA00022768"/>
    </source>
</evidence>
<evidence type="ECO:0000256" key="6">
    <source>
        <dbReference type="HAMAP-Rule" id="MF_00050"/>
    </source>
</evidence>
<dbReference type="InterPro" id="IPR018101">
    <property type="entry name" value="Transl_elong_Ts_CS"/>
</dbReference>
<name>E3I1E0_RHOVT</name>
<dbReference type="PROSITE" id="PS01127">
    <property type="entry name" value="EF_TS_2"/>
    <property type="match status" value="1"/>
</dbReference>
<evidence type="ECO:0000256" key="2">
    <source>
        <dbReference type="ARBA" id="ARBA00016956"/>
    </source>
</evidence>
<proteinExistence type="inferred from homology"/>
<dbReference type="Gene3D" id="1.10.286.20">
    <property type="match status" value="1"/>
</dbReference>
<gene>
    <name evidence="6" type="primary">tsf</name>
    <name evidence="10" type="ordered locus">Rvan_1996</name>
</gene>
<dbReference type="Proteomes" id="UP000001399">
    <property type="component" value="Chromosome"/>
</dbReference>
<dbReference type="Pfam" id="PF00889">
    <property type="entry name" value="EF_TS"/>
    <property type="match status" value="1"/>
</dbReference>
<dbReference type="HAMAP" id="MF_00050">
    <property type="entry name" value="EF_Ts"/>
    <property type="match status" value="1"/>
</dbReference>
<dbReference type="SUPFAM" id="SSF54713">
    <property type="entry name" value="Elongation factor Ts (EF-Ts), dimerisation domain"/>
    <property type="match status" value="2"/>
</dbReference>
<dbReference type="InterPro" id="IPR036402">
    <property type="entry name" value="EF-Ts_dimer_sf"/>
</dbReference>
<dbReference type="CDD" id="cd14275">
    <property type="entry name" value="UBA_EF-Ts"/>
    <property type="match status" value="1"/>
</dbReference>
<organism evidence="10 11">
    <name type="scientific">Rhodomicrobium vannielii (strain ATCC 17100 / DSM 162 / LMG 4299 / NCIMB 10020 / ATH 3.1.1)</name>
    <dbReference type="NCBI Taxonomy" id="648757"/>
    <lineage>
        <taxon>Bacteria</taxon>
        <taxon>Pseudomonadati</taxon>
        <taxon>Pseudomonadota</taxon>
        <taxon>Alphaproteobacteria</taxon>
        <taxon>Hyphomicrobiales</taxon>
        <taxon>Hyphomicrobiaceae</taxon>
        <taxon>Rhodomicrobium</taxon>
    </lineage>
</organism>
<dbReference type="NCBIfam" id="TIGR00116">
    <property type="entry name" value="tsf"/>
    <property type="match status" value="1"/>
</dbReference>
<comment type="subcellular location">
    <subcellularLocation>
        <location evidence="6 8">Cytoplasm</location>
    </subcellularLocation>
</comment>
<reference evidence="11" key="1">
    <citation type="journal article" date="2011" name="J. Bacteriol.">
        <title>Genome sequences of eight morphologically diverse alphaproteobacteria.</title>
        <authorList>
            <consortium name="US DOE Joint Genome Institute"/>
            <person name="Brown P.J."/>
            <person name="Kysela D.T."/>
            <person name="Buechlein A."/>
            <person name="Hemmerich C."/>
            <person name="Brun Y.V."/>
        </authorList>
    </citation>
    <scope>NUCLEOTIDE SEQUENCE [LARGE SCALE GENOMIC DNA]</scope>
    <source>
        <strain evidence="11">ATCC 17100 / ATH 3.1.1 / DSM 162 / LMG 4299</strain>
    </source>
</reference>
<feature type="domain" description="Translation elongation factor EFTs/EF1B dimerisation" evidence="9">
    <location>
        <begin position="71"/>
        <end position="289"/>
    </location>
</feature>
<evidence type="ECO:0000256" key="7">
    <source>
        <dbReference type="RuleBase" id="RU000642"/>
    </source>
</evidence>
<evidence type="ECO:0000256" key="3">
    <source>
        <dbReference type="ARBA" id="ARBA00022490"/>
    </source>
</evidence>
<keyword evidence="11" id="KW-1185">Reference proteome</keyword>
<feature type="region of interest" description="Involved in Mg(2+) ion dislocation from EF-Tu" evidence="6">
    <location>
        <begin position="80"/>
        <end position="83"/>
    </location>
</feature>
<keyword evidence="5 6" id="KW-0648">Protein biosynthesis</keyword>
<dbReference type="InterPro" id="IPR001816">
    <property type="entry name" value="Transl_elong_EFTs/EF1B"/>
</dbReference>
<dbReference type="InterPro" id="IPR009060">
    <property type="entry name" value="UBA-like_sf"/>
</dbReference>